<feature type="region of interest" description="Disordered" evidence="1">
    <location>
        <begin position="26"/>
        <end position="54"/>
    </location>
</feature>
<feature type="compositionally biased region" description="Polar residues" evidence="1">
    <location>
        <begin position="29"/>
        <end position="41"/>
    </location>
</feature>
<sequence length="525" mass="57711">MDPVQFCEVHFWIVLRPLRTPNRSHPHITENTQSHNVSTWASRRPRARQGDPLVGDQGGRSLWTRLSLYLCHDGLRGDRRLRFSHGTSFIGHWSPLIHAVPAGCSSHLRLRLRLRLLGHSRIRRRAAFHCGRAVLVGHRLRGVWRRDAQGLSVGGQVGVALGLLVATLGPPLDSGRLLEGEVGAVGVGLGAAGPSLQGRRGLDPGDVLLPVAPVSLGILAVTLQTNTKYTLTENSYIRDKSRHQLSDRATYGPPSVHHLTVQANGIACFPHLCDAFGSASYGRHLQHGGDAPHTTHAALLHRNRLHGHPQVAGPSLLVVRHIQHPPRGSELVRLRVCLRQVGVRGGDGGAGAFGRRRRRAFLLLTQGKGHCLVAVGRLVLVAHRVAAADTVGHRRIFDSVPSDDGGALISSHHLRLSLSSSLPSPTSFCPLVTLAVRGGVAVEAVGPFLLERRRLVPFSLGLPRLWWDAEERHLWLLVLFHLRDLRLRLVLRVRLVVRQDLRLLLLLGRKLGTRRLTLGRRLRGV</sequence>
<dbReference type="EMBL" id="SRLO01000312">
    <property type="protein sequence ID" value="TNN61634.1"/>
    <property type="molecule type" value="Genomic_DNA"/>
</dbReference>
<name>A0A4Z2H9T1_9TELE</name>
<keyword evidence="3" id="KW-1185">Reference proteome</keyword>
<evidence type="ECO:0000256" key="1">
    <source>
        <dbReference type="SAM" id="MobiDB-lite"/>
    </source>
</evidence>
<proteinExistence type="predicted"/>
<dbReference type="AlphaFoldDB" id="A0A4Z2H9T1"/>
<comment type="caution">
    <text evidence="2">The sequence shown here is derived from an EMBL/GenBank/DDBJ whole genome shotgun (WGS) entry which is preliminary data.</text>
</comment>
<protein>
    <submittedName>
        <fullName evidence="2">Uncharacterized protein</fullName>
    </submittedName>
</protein>
<evidence type="ECO:0000313" key="3">
    <source>
        <dbReference type="Proteomes" id="UP000314294"/>
    </source>
</evidence>
<reference evidence="2 3" key="1">
    <citation type="submission" date="2019-03" db="EMBL/GenBank/DDBJ databases">
        <title>First draft genome of Liparis tanakae, snailfish: a comprehensive survey of snailfish specific genes.</title>
        <authorList>
            <person name="Kim W."/>
            <person name="Song I."/>
            <person name="Jeong J.-H."/>
            <person name="Kim D."/>
            <person name="Kim S."/>
            <person name="Ryu S."/>
            <person name="Song J.Y."/>
            <person name="Lee S.K."/>
        </authorList>
    </citation>
    <scope>NUCLEOTIDE SEQUENCE [LARGE SCALE GENOMIC DNA]</scope>
    <source>
        <tissue evidence="2">Muscle</tissue>
    </source>
</reference>
<accession>A0A4Z2H9T1</accession>
<evidence type="ECO:0000313" key="2">
    <source>
        <dbReference type="EMBL" id="TNN61634.1"/>
    </source>
</evidence>
<organism evidence="2 3">
    <name type="scientific">Liparis tanakae</name>
    <name type="common">Tanaka's snailfish</name>
    <dbReference type="NCBI Taxonomy" id="230148"/>
    <lineage>
        <taxon>Eukaryota</taxon>
        <taxon>Metazoa</taxon>
        <taxon>Chordata</taxon>
        <taxon>Craniata</taxon>
        <taxon>Vertebrata</taxon>
        <taxon>Euteleostomi</taxon>
        <taxon>Actinopterygii</taxon>
        <taxon>Neopterygii</taxon>
        <taxon>Teleostei</taxon>
        <taxon>Neoteleostei</taxon>
        <taxon>Acanthomorphata</taxon>
        <taxon>Eupercaria</taxon>
        <taxon>Perciformes</taxon>
        <taxon>Cottioidei</taxon>
        <taxon>Cottales</taxon>
        <taxon>Liparidae</taxon>
        <taxon>Liparis</taxon>
    </lineage>
</organism>
<gene>
    <name evidence="2" type="ORF">EYF80_028139</name>
</gene>
<dbReference type="Proteomes" id="UP000314294">
    <property type="component" value="Unassembled WGS sequence"/>
</dbReference>